<dbReference type="EMBL" id="JADEWF010000035">
    <property type="protein sequence ID" value="MBE9219465.1"/>
    <property type="molecule type" value="Genomic_DNA"/>
</dbReference>
<dbReference type="Proteomes" id="UP000597867">
    <property type="component" value="Unassembled WGS sequence"/>
</dbReference>
<evidence type="ECO:0000313" key="1">
    <source>
        <dbReference type="EMBL" id="MBE9219465.1"/>
    </source>
</evidence>
<comment type="caution">
    <text evidence="1">The sequence shown here is derived from an EMBL/GenBank/DDBJ whole genome shotgun (WGS) entry which is preliminary data.</text>
</comment>
<protein>
    <submittedName>
        <fullName evidence="1">DNA sulfur modification protein DndB</fullName>
    </submittedName>
</protein>
<evidence type="ECO:0000313" key="2">
    <source>
        <dbReference type="Proteomes" id="UP000597867"/>
    </source>
</evidence>
<reference evidence="1" key="1">
    <citation type="submission" date="2020-10" db="EMBL/GenBank/DDBJ databases">
        <authorList>
            <person name="Castelo-Branco R."/>
            <person name="Eusebio N."/>
            <person name="Adriana R."/>
            <person name="Vieira A."/>
            <person name="Brugerolle De Fraissinette N."/>
            <person name="Rezende De Castro R."/>
            <person name="Schneider M.P."/>
            <person name="Vasconcelos V."/>
            <person name="Leao P.N."/>
        </authorList>
    </citation>
    <scope>NUCLEOTIDE SEQUENCE</scope>
    <source>
        <strain evidence="1">LEGE 04289</strain>
    </source>
</reference>
<sequence>MTQLNEENNNDITPEVKAQFSSFIEPFFSKYHRERCYPGLILRHGKRQMLQINIPPGDFPALLVIKPATENDPDSGRQRPEVPGHADEIKNYIIEQAQKGKPWILGTLTANVALGKINILEFGRGICLVVIPRGVKLEITDGQHRKSAIQKLIEGDLSDLISDDDFPITLVLEEDIDQCKKDFRDMAQTRQLDKALLISYGVSEGCVGITKKLIEQVHIFYQKTDKVKDNPRLNPKLKFIYANNFILRAVSYTFTNKPDDEMNDYDVAIASQSLANCLNGFFYECSNTRYISVKKAEDLTVAEIRKFKDECLLGVSVGLEVLARLLHLTYNKDSNYFDETKVSQLAKIGWTRDNPIWENTLIRIDPNPKNPNKRYKLSTGANAVTDAVKKIKYELGWTDNSSC</sequence>
<gene>
    <name evidence="1" type="ORF">IQ222_11825</name>
</gene>
<name>A0ACC5Q372_DOLFA</name>
<accession>A0ACC5Q372</accession>
<keyword evidence="2" id="KW-1185">Reference proteome</keyword>
<proteinExistence type="predicted"/>
<organism evidence="1 2">
    <name type="scientific">Dolichospermum flos-aquae LEGE 04289</name>
    <dbReference type="NCBI Taxonomy" id="1828708"/>
    <lineage>
        <taxon>Bacteria</taxon>
        <taxon>Bacillati</taxon>
        <taxon>Cyanobacteriota</taxon>
        <taxon>Cyanophyceae</taxon>
        <taxon>Nostocales</taxon>
        <taxon>Aphanizomenonaceae</taxon>
        <taxon>Dolichospermum</taxon>
    </lineage>
</organism>